<protein>
    <submittedName>
        <fullName evidence="1">Uncharacterized protein</fullName>
    </submittedName>
</protein>
<comment type="caution">
    <text evidence="1">The sequence shown here is derived from an EMBL/GenBank/DDBJ whole genome shotgun (WGS) entry which is preliminary data.</text>
</comment>
<dbReference type="RefSeq" id="XP_067919689.1">
    <property type="nucleotide sequence ID" value="XM_068068336.1"/>
</dbReference>
<reference evidence="1 2" key="1">
    <citation type="journal article" date="2017" name="Int. J. Parasitol.">
        <title>The genome of the protozoan parasite Cystoisospora suis and a reverse vaccinology approach to identify vaccine candidates.</title>
        <authorList>
            <person name="Palmieri N."/>
            <person name="Shrestha A."/>
            <person name="Ruttkowski B."/>
            <person name="Beck T."/>
            <person name="Vogl C."/>
            <person name="Tomley F."/>
            <person name="Blake D.P."/>
            <person name="Joachim A."/>
        </authorList>
    </citation>
    <scope>NUCLEOTIDE SEQUENCE [LARGE SCALE GENOMIC DNA]</scope>
    <source>
        <strain evidence="1 2">Wien I</strain>
    </source>
</reference>
<organism evidence="1 2">
    <name type="scientific">Cystoisospora suis</name>
    <dbReference type="NCBI Taxonomy" id="483139"/>
    <lineage>
        <taxon>Eukaryota</taxon>
        <taxon>Sar</taxon>
        <taxon>Alveolata</taxon>
        <taxon>Apicomplexa</taxon>
        <taxon>Conoidasida</taxon>
        <taxon>Coccidia</taxon>
        <taxon>Eucoccidiorida</taxon>
        <taxon>Eimeriorina</taxon>
        <taxon>Sarcocystidae</taxon>
        <taxon>Cystoisospora</taxon>
    </lineage>
</organism>
<accession>A0A2C6KK98</accession>
<gene>
    <name evidence="1" type="ORF">CSUI_008200</name>
</gene>
<dbReference type="GeneID" id="94431547"/>
<name>A0A2C6KK98_9APIC</name>
<dbReference type="AlphaFoldDB" id="A0A2C6KK98"/>
<dbReference type="VEuPathDB" id="ToxoDB:CSUI_008200"/>
<feature type="non-terminal residue" evidence="1">
    <location>
        <position position="1"/>
    </location>
</feature>
<keyword evidence="2" id="KW-1185">Reference proteome</keyword>
<proteinExistence type="predicted"/>
<dbReference type="EMBL" id="MIGC01004514">
    <property type="protein sequence ID" value="PHJ17977.1"/>
    <property type="molecule type" value="Genomic_DNA"/>
</dbReference>
<sequence>SVCLHPVRLLLSRGSLSMDDSSSLCLCLFFI</sequence>
<evidence type="ECO:0000313" key="2">
    <source>
        <dbReference type="Proteomes" id="UP000221165"/>
    </source>
</evidence>
<dbReference type="Proteomes" id="UP000221165">
    <property type="component" value="Unassembled WGS sequence"/>
</dbReference>
<evidence type="ECO:0000313" key="1">
    <source>
        <dbReference type="EMBL" id="PHJ17977.1"/>
    </source>
</evidence>